<dbReference type="GO" id="GO:0019284">
    <property type="term" value="P:L-methionine salvage from S-adenosylmethionine"/>
    <property type="evidence" value="ECO:0007669"/>
    <property type="project" value="TreeGrafter"/>
</dbReference>
<dbReference type="InterPro" id="IPR000845">
    <property type="entry name" value="Nucleoside_phosphorylase_d"/>
</dbReference>
<dbReference type="GO" id="GO:0009234">
    <property type="term" value="P:menaquinone biosynthetic process"/>
    <property type="evidence" value="ECO:0007669"/>
    <property type="project" value="UniProtKB-UniRule"/>
</dbReference>
<dbReference type="KEGG" id="rul:UC8_17830"/>
<dbReference type="PANTHER" id="PTHR46832">
    <property type="entry name" value="5'-METHYLTHIOADENOSINE/S-ADENOSYLHOMOCYSTEINE NUCLEOSIDASE"/>
    <property type="match status" value="1"/>
</dbReference>
<dbReference type="NCBIfam" id="TIGR03664">
    <property type="entry name" value="fut_nucase"/>
    <property type="match status" value="1"/>
</dbReference>
<dbReference type="AlphaFoldDB" id="A0A5B9QQK0"/>
<dbReference type="EMBL" id="CP042914">
    <property type="protein sequence ID" value="QEG39785.1"/>
    <property type="molecule type" value="Genomic_DNA"/>
</dbReference>
<dbReference type="Gene3D" id="3.40.50.1580">
    <property type="entry name" value="Nucleoside phosphorylase domain"/>
    <property type="match status" value="1"/>
</dbReference>
<gene>
    <name evidence="3" type="primary">mqnB</name>
    <name evidence="3" type="ORF">UC8_17830</name>
</gene>
<dbReference type="InterPro" id="IPR035994">
    <property type="entry name" value="Nucleoside_phosphorylase_sf"/>
</dbReference>
<organism evidence="3 4">
    <name type="scientific">Roseimaritima ulvae</name>
    <dbReference type="NCBI Taxonomy" id="980254"/>
    <lineage>
        <taxon>Bacteria</taxon>
        <taxon>Pseudomonadati</taxon>
        <taxon>Planctomycetota</taxon>
        <taxon>Planctomycetia</taxon>
        <taxon>Pirellulales</taxon>
        <taxon>Pirellulaceae</taxon>
        <taxon>Roseimaritima</taxon>
    </lineage>
</organism>
<dbReference type="RefSeq" id="WP_068134273.1">
    <property type="nucleotide sequence ID" value="NZ_CP042914.1"/>
</dbReference>
<dbReference type="GO" id="GO:0005829">
    <property type="term" value="C:cytosol"/>
    <property type="evidence" value="ECO:0007669"/>
    <property type="project" value="TreeGrafter"/>
</dbReference>
<evidence type="ECO:0000256" key="1">
    <source>
        <dbReference type="NCBIfam" id="TIGR03664"/>
    </source>
</evidence>
<dbReference type="SUPFAM" id="SSF53167">
    <property type="entry name" value="Purine and uridine phosphorylases"/>
    <property type="match status" value="1"/>
</dbReference>
<sequence>MTSPRTGLILIPTAGERAILQPLLLDWIRSQHQQPWLIELCGFGPVAAAATTARLLQQHSVSQVLLLGIAGRYTSQLEIGAAYHFESVTQYGIGVGDGERYQSMSELGWAPLESMAERQDVDSIVLSPPAGPAAFAEANRVGRLLTVCSAAADAEDQRQRLAKYPDAVAEDMEGYAVALACEVAGVPLQIIRGISNDVGDRNHSRWQIQSALHSVMVVVRSANAT</sequence>
<dbReference type="Proteomes" id="UP000325286">
    <property type="component" value="Chromosome"/>
</dbReference>
<dbReference type="GO" id="GO:0009116">
    <property type="term" value="P:nucleoside metabolic process"/>
    <property type="evidence" value="ECO:0007669"/>
    <property type="project" value="InterPro"/>
</dbReference>
<dbReference type="EC" id="3.2.2.26" evidence="1"/>
<dbReference type="InterPro" id="IPR019963">
    <property type="entry name" value="FL_hydrolase_MqnB"/>
</dbReference>
<dbReference type="GO" id="GO:0008930">
    <property type="term" value="F:methylthioadenosine nucleosidase activity"/>
    <property type="evidence" value="ECO:0007669"/>
    <property type="project" value="TreeGrafter"/>
</dbReference>
<feature type="domain" description="Nucleoside phosphorylase" evidence="2">
    <location>
        <begin position="33"/>
        <end position="202"/>
    </location>
</feature>
<evidence type="ECO:0000259" key="2">
    <source>
        <dbReference type="Pfam" id="PF01048"/>
    </source>
</evidence>
<dbReference type="GO" id="GO:0008782">
    <property type="term" value="F:adenosylhomocysteine nucleosidase activity"/>
    <property type="evidence" value="ECO:0007669"/>
    <property type="project" value="TreeGrafter"/>
</dbReference>
<keyword evidence="4" id="KW-1185">Reference proteome</keyword>
<keyword evidence="3" id="KW-0378">Hydrolase</keyword>
<evidence type="ECO:0000313" key="3">
    <source>
        <dbReference type="EMBL" id="QEG39785.1"/>
    </source>
</evidence>
<protein>
    <recommendedName>
        <fullName evidence="1">Futalosine hydrolase</fullName>
        <ecNumber evidence="1">3.2.2.26</ecNumber>
    </recommendedName>
</protein>
<reference evidence="3 4" key="1">
    <citation type="submission" date="2019-08" db="EMBL/GenBank/DDBJ databases">
        <title>Deep-cultivation of Planctomycetes and their phenomic and genomic characterization uncovers novel biology.</title>
        <authorList>
            <person name="Wiegand S."/>
            <person name="Jogler M."/>
            <person name="Boedeker C."/>
            <person name="Pinto D."/>
            <person name="Vollmers J."/>
            <person name="Rivas-Marin E."/>
            <person name="Kohn T."/>
            <person name="Peeters S.H."/>
            <person name="Heuer A."/>
            <person name="Rast P."/>
            <person name="Oberbeckmann S."/>
            <person name="Bunk B."/>
            <person name="Jeske O."/>
            <person name="Meyerdierks A."/>
            <person name="Storesund J.E."/>
            <person name="Kallscheuer N."/>
            <person name="Luecker S."/>
            <person name="Lage O.M."/>
            <person name="Pohl T."/>
            <person name="Merkel B.J."/>
            <person name="Hornburger P."/>
            <person name="Mueller R.-W."/>
            <person name="Bruemmer F."/>
            <person name="Labrenz M."/>
            <person name="Spormann A.M."/>
            <person name="Op den Camp H."/>
            <person name="Overmann J."/>
            <person name="Amann R."/>
            <person name="Jetten M.S.M."/>
            <person name="Mascher T."/>
            <person name="Medema M.H."/>
            <person name="Devos D.P."/>
            <person name="Kaster A.-K."/>
            <person name="Ovreas L."/>
            <person name="Rohde M."/>
            <person name="Galperin M.Y."/>
            <person name="Jogler C."/>
        </authorList>
    </citation>
    <scope>NUCLEOTIDE SEQUENCE [LARGE SCALE GENOMIC DNA]</scope>
    <source>
        <strain evidence="3 4">UC8</strain>
    </source>
</reference>
<dbReference type="PANTHER" id="PTHR46832:SF2">
    <property type="entry name" value="FUTALOSINE HYDROLASE"/>
    <property type="match status" value="1"/>
</dbReference>
<evidence type="ECO:0000313" key="4">
    <source>
        <dbReference type="Proteomes" id="UP000325286"/>
    </source>
</evidence>
<keyword evidence="3" id="KW-0326">Glycosidase</keyword>
<proteinExistence type="predicted"/>
<accession>A0A5B9QQK0</accession>
<name>A0A5B9QQK0_9BACT</name>
<dbReference type="Pfam" id="PF01048">
    <property type="entry name" value="PNP_UDP_1"/>
    <property type="match status" value="1"/>
</dbReference>